<name>A0A2M8LG30_9BACT</name>
<comment type="caution">
    <text evidence="2">The sequence shown here is derived from an EMBL/GenBank/DDBJ whole genome shotgun (WGS) entry which is preliminary data.</text>
</comment>
<organism evidence="2 3">
    <name type="scientific">Candidatus Uhrbacteria bacterium CG10_big_fil_rev_8_21_14_0_10_48_16</name>
    <dbReference type="NCBI Taxonomy" id="1975038"/>
    <lineage>
        <taxon>Bacteria</taxon>
        <taxon>Candidatus Uhriibacteriota</taxon>
    </lineage>
</organism>
<evidence type="ECO:0000313" key="2">
    <source>
        <dbReference type="EMBL" id="PJE76397.1"/>
    </source>
</evidence>
<evidence type="ECO:0000313" key="3">
    <source>
        <dbReference type="Proteomes" id="UP000231436"/>
    </source>
</evidence>
<feature type="compositionally biased region" description="Basic and acidic residues" evidence="1">
    <location>
        <begin position="45"/>
        <end position="58"/>
    </location>
</feature>
<protein>
    <submittedName>
        <fullName evidence="2">Uncharacterized protein</fullName>
    </submittedName>
</protein>
<dbReference type="EMBL" id="PFEU01000024">
    <property type="protein sequence ID" value="PJE76397.1"/>
    <property type="molecule type" value="Genomic_DNA"/>
</dbReference>
<feature type="compositionally biased region" description="Polar residues" evidence="1">
    <location>
        <begin position="27"/>
        <end position="37"/>
    </location>
</feature>
<gene>
    <name evidence="2" type="ORF">COV05_04700</name>
</gene>
<evidence type="ECO:0000256" key="1">
    <source>
        <dbReference type="SAM" id="MobiDB-lite"/>
    </source>
</evidence>
<accession>A0A2M8LG30</accession>
<sequence length="72" mass="8325">SESAELEEIPCVNLICIPIYRKENIKSRQTSNKNPTDTIPLLSYKPHDDSYTRDHPGQGRDPWTRQALTRTE</sequence>
<feature type="non-terminal residue" evidence="2">
    <location>
        <position position="1"/>
    </location>
</feature>
<feature type="region of interest" description="Disordered" evidence="1">
    <location>
        <begin position="25"/>
        <end position="72"/>
    </location>
</feature>
<reference evidence="3" key="1">
    <citation type="submission" date="2017-09" db="EMBL/GenBank/DDBJ databases">
        <title>Depth-based differentiation of microbial function through sediment-hosted aquifers and enrichment of novel symbionts in the deep terrestrial subsurface.</title>
        <authorList>
            <person name="Probst A.J."/>
            <person name="Ladd B."/>
            <person name="Jarett J.K."/>
            <person name="Geller-Mcgrath D.E."/>
            <person name="Sieber C.M.K."/>
            <person name="Emerson J.B."/>
            <person name="Anantharaman K."/>
            <person name="Thomas B.C."/>
            <person name="Malmstrom R."/>
            <person name="Stieglmeier M."/>
            <person name="Klingl A."/>
            <person name="Woyke T."/>
            <person name="Ryan C.M."/>
            <person name="Banfield J.F."/>
        </authorList>
    </citation>
    <scope>NUCLEOTIDE SEQUENCE [LARGE SCALE GENOMIC DNA]</scope>
</reference>
<proteinExistence type="predicted"/>
<dbReference type="Proteomes" id="UP000231436">
    <property type="component" value="Unassembled WGS sequence"/>
</dbReference>
<dbReference type="AlphaFoldDB" id="A0A2M8LG30"/>